<dbReference type="AlphaFoldDB" id="A0A914I1Y1"/>
<protein>
    <submittedName>
        <fullName evidence="4">Fido domain-containing protein</fullName>
    </submittedName>
</protein>
<keyword evidence="3" id="KW-1185">Reference proteome</keyword>
<proteinExistence type="predicted"/>
<reference evidence="4" key="1">
    <citation type="submission" date="2022-11" db="UniProtKB">
        <authorList>
            <consortium name="WormBaseParasite"/>
        </authorList>
    </citation>
    <scope>IDENTIFICATION</scope>
</reference>
<dbReference type="WBParaSite" id="Gr19_v10_g5861.t1">
    <property type="protein sequence ID" value="Gr19_v10_g5861.t1"/>
    <property type="gene ID" value="Gr19_v10_g5861"/>
</dbReference>
<dbReference type="Proteomes" id="UP000887572">
    <property type="component" value="Unplaced"/>
</dbReference>
<feature type="domain" description="Fido" evidence="2">
    <location>
        <begin position="1"/>
        <end position="113"/>
    </location>
</feature>
<organism evidence="3 4">
    <name type="scientific">Globodera rostochiensis</name>
    <name type="common">Golden nematode worm</name>
    <name type="synonym">Heterodera rostochiensis</name>
    <dbReference type="NCBI Taxonomy" id="31243"/>
    <lineage>
        <taxon>Eukaryota</taxon>
        <taxon>Metazoa</taxon>
        <taxon>Ecdysozoa</taxon>
        <taxon>Nematoda</taxon>
        <taxon>Chromadorea</taxon>
        <taxon>Rhabditida</taxon>
        <taxon>Tylenchina</taxon>
        <taxon>Tylenchomorpha</taxon>
        <taxon>Tylenchoidea</taxon>
        <taxon>Heteroderidae</taxon>
        <taxon>Heteroderinae</taxon>
        <taxon>Globodera</taxon>
    </lineage>
</organism>
<dbReference type="InterPro" id="IPR003812">
    <property type="entry name" value="Fido"/>
</dbReference>
<dbReference type="SUPFAM" id="SSF140931">
    <property type="entry name" value="Fic-like"/>
    <property type="match status" value="1"/>
</dbReference>
<dbReference type="PROSITE" id="PS51459">
    <property type="entry name" value="FIDO"/>
    <property type="match status" value="1"/>
</dbReference>
<accession>A0A914I1Y1</accession>
<dbReference type="Gene3D" id="1.10.3290.10">
    <property type="entry name" value="Fido-like domain"/>
    <property type="match status" value="1"/>
</dbReference>
<evidence type="ECO:0000259" key="2">
    <source>
        <dbReference type="PROSITE" id="PS51459"/>
    </source>
</evidence>
<name>A0A914I1Y1_GLORO</name>
<feature type="compositionally biased region" description="Basic and acidic residues" evidence="1">
    <location>
        <begin position="1"/>
        <end position="12"/>
    </location>
</feature>
<feature type="region of interest" description="Disordered" evidence="1">
    <location>
        <begin position="1"/>
        <end position="20"/>
    </location>
</feature>
<sequence>MHHNAREEDHLQQEGGHQGSLCPGTVTGVYVTREHVGTQRRLIDKGYTCKIIVRKSAGTRSRSGLKLAGRFATDMRTLIHPFRNANGRTGRLLMNHVLKCLGQHMIIVPGRLL</sequence>
<evidence type="ECO:0000256" key="1">
    <source>
        <dbReference type="SAM" id="MobiDB-lite"/>
    </source>
</evidence>
<evidence type="ECO:0000313" key="3">
    <source>
        <dbReference type="Proteomes" id="UP000887572"/>
    </source>
</evidence>
<dbReference type="InterPro" id="IPR036597">
    <property type="entry name" value="Fido-like_dom_sf"/>
</dbReference>
<evidence type="ECO:0000313" key="4">
    <source>
        <dbReference type="WBParaSite" id="Gr19_v10_g5861.t1"/>
    </source>
</evidence>
<dbReference type="Pfam" id="PF02661">
    <property type="entry name" value="Fic"/>
    <property type="match status" value="1"/>
</dbReference>